<dbReference type="Pfam" id="PF20613">
    <property type="entry name" value="HipA_2"/>
    <property type="match status" value="1"/>
</dbReference>
<dbReference type="AlphaFoldDB" id="A0A023X4A0"/>
<dbReference type="RefSeq" id="WP_198024471.1">
    <property type="nucleotide sequence ID" value="NZ_CP007514.1"/>
</dbReference>
<name>A0A023X4A0_RUBRA</name>
<dbReference type="InterPro" id="IPR046748">
    <property type="entry name" value="HipA_2"/>
</dbReference>
<reference evidence="3" key="2">
    <citation type="submission" date="2023-11" db="EMBL/GenBank/DDBJ databases">
        <title>MicrobeMod: A computational toolkit for identifying prokaryotic methylation and restriction-modification with nanopore sequencing.</title>
        <authorList>
            <person name="Crits-Christoph A."/>
            <person name="Kang S.C."/>
            <person name="Lee H."/>
            <person name="Ostrov N."/>
        </authorList>
    </citation>
    <scope>NUCLEOTIDE SEQUENCE</scope>
    <source>
        <strain evidence="3">ATCC 51242</strain>
    </source>
</reference>
<evidence type="ECO:0000313" key="3">
    <source>
        <dbReference type="EMBL" id="MDX5894702.1"/>
    </source>
</evidence>
<dbReference type="Proteomes" id="UP001281130">
    <property type="component" value="Unassembled WGS sequence"/>
</dbReference>
<dbReference type="STRING" id="42256.RradSPS_2014"/>
<dbReference type="PATRIC" id="fig|42256.3.peg.2052"/>
<keyword evidence="4" id="KW-1185">Reference proteome</keyword>
<dbReference type="EMBL" id="JAWXXX010000001">
    <property type="protein sequence ID" value="MDX5894702.1"/>
    <property type="molecule type" value="Genomic_DNA"/>
</dbReference>
<reference evidence="2 4" key="1">
    <citation type="submission" date="2014-03" db="EMBL/GenBank/DDBJ databases">
        <title>Complete genome sequence of the Radio-Resistant Rubrobacter radiotolerans RSPS-4.</title>
        <authorList>
            <person name="Egas C.C."/>
            <person name="Barroso C.C."/>
            <person name="Froufe H.J.C."/>
            <person name="Pacheco J.J."/>
            <person name="Albuquerque L.L."/>
            <person name="da Costa M.M.S."/>
        </authorList>
    </citation>
    <scope>NUCLEOTIDE SEQUENCE [LARGE SCALE GENOMIC DNA]</scope>
    <source>
        <strain evidence="2 4">RSPS-4</strain>
    </source>
</reference>
<dbReference type="eggNOG" id="COG1718">
    <property type="taxonomic scope" value="Bacteria"/>
</dbReference>
<dbReference type="HOGENOM" id="CLU_075702_0_0_11"/>
<feature type="domain" description="HipA-like kinase" evidence="1">
    <location>
        <begin position="15"/>
        <end position="251"/>
    </location>
</feature>
<dbReference type="GO" id="GO:0016301">
    <property type="term" value="F:kinase activity"/>
    <property type="evidence" value="ECO:0007669"/>
    <property type="project" value="UniProtKB-KW"/>
</dbReference>
<dbReference type="KEGG" id="rrd:RradSPS_2014"/>
<dbReference type="Proteomes" id="UP000025229">
    <property type="component" value="Chromosome"/>
</dbReference>
<proteinExistence type="predicted"/>
<dbReference type="EMBL" id="CP007514">
    <property type="protein sequence ID" value="AHY47297.1"/>
    <property type="molecule type" value="Genomic_DNA"/>
</dbReference>
<evidence type="ECO:0000313" key="4">
    <source>
        <dbReference type="Proteomes" id="UP000025229"/>
    </source>
</evidence>
<evidence type="ECO:0000313" key="2">
    <source>
        <dbReference type="EMBL" id="AHY47297.1"/>
    </source>
</evidence>
<keyword evidence="3" id="KW-0808">Transferase</keyword>
<organism evidence="2 4">
    <name type="scientific">Rubrobacter radiotolerans</name>
    <name type="common">Arthrobacter radiotolerans</name>
    <dbReference type="NCBI Taxonomy" id="42256"/>
    <lineage>
        <taxon>Bacteria</taxon>
        <taxon>Bacillati</taxon>
        <taxon>Actinomycetota</taxon>
        <taxon>Rubrobacteria</taxon>
        <taxon>Rubrobacterales</taxon>
        <taxon>Rubrobacteraceae</taxon>
        <taxon>Rubrobacter</taxon>
    </lineage>
</organism>
<evidence type="ECO:0000259" key="1">
    <source>
        <dbReference type="Pfam" id="PF20613"/>
    </source>
</evidence>
<keyword evidence="3" id="KW-0418">Kinase</keyword>
<protein>
    <submittedName>
        <fullName evidence="3">HipA family kinase</fullName>
    </submittedName>
</protein>
<accession>A0A023X4A0</accession>
<sequence length="273" mass="29907">MSRTGLRRLRVTRYVKPLREGGSLPALVEGEDDGTYVLKFRGAGQGRKALVAEVITGELGRTAGLPVPELVLCELDPALAQREPDPEIQDLVRASAGLNLGMDYLPGSLGFDPLASPVGAELASDILWFDALTTNVDRTPHNTNLLLWHGEVWAIDHGASLYFHHAWTGWREKATRPFPAAKDHVLLPFATDLDGAEERIKSKLTEEAVQEAVGLVPQEWLEGEAGFASTEDVRSAYVEYLTARLAASESWTAGLKEAHDLARRTYRGRGGER</sequence>
<gene>
    <name evidence="2" type="ORF">RradSPS_2014</name>
    <name evidence="3" type="ORF">SIL72_11785</name>
</gene>